<dbReference type="EMBL" id="MHUL01000047">
    <property type="protein sequence ID" value="OHA75926.1"/>
    <property type="molecule type" value="Genomic_DNA"/>
</dbReference>
<dbReference type="AlphaFoldDB" id="A0A1G2RSV7"/>
<dbReference type="InterPro" id="IPR011467">
    <property type="entry name" value="DUF1573"/>
</dbReference>
<organism evidence="1 2">
    <name type="scientific">Candidatus Wildermuthbacteria bacterium RIFCSPLOWO2_02_FULL_47_9c</name>
    <dbReference type="NCBI Taxonomy" id="1802466"/>
    <lineage>
        <taxon>Bacteria</taxon>
        <taxon>Candidatus Wildermuthiibacteriota</taxon>
    </lineage>
</organism>
<proteinExistence type="predicted"/>
<evidence type="ECO:0000313" key="1">
    <source>
        <dbReference type="EMBL" id="OHA75926.1"/>
    </source>
</evidence>
<comment type="caution">
    <text evidence="1">The sequence shown here is derived from an EMBL/GenBank/DDBJ whole genome shotgun (WGS) entry which is preliminary data.</text>
</comment>
<sequence>MNKTIIGIVVTVLVLGGLVWIARPNSQIAPAALSANSNGTLVVEEANNYDFGTISMATGKVNHAFKIRNAGIEPVVIGKMYTSCMCTTASLTIDGKQFGPYGMPGHGFVPKIGQTINPNEEATVEVVFDPAAHGPAGVGRIQRAITIEHNAGQPVELLFDAIVTP</sequence>
<reference evidence="1 2" key="1">
    <citation type="journal article" date="2016" name="Nat. Commun.">
        <title>Thousands of microbial genomes shed light on interconnected biogeochemical processes in an aquifer system.</title>
        <authorList>
            <person name="Anantharaman K."/>
            <person name="Brown C.T."/>
            <person name="Hug L.A."/>
            <person name="Sharon I."/>
            <person name="Castelle C.J."/>
            <person name="Probst A.J."/>
            <person name="Thomas B.C."/>
            <person name="Singh A."/>
            <person name="Wilkins M.J."/>
            <person name="Karaoz U."/>
            <person name="Brodie E.L."/>
            <person name="Williams K.H."/>
            <person name="Hubbard S.S."/>
            <person name="Banfield J.F."/>
        </authorList>
    </citation>
    <scope>NUCLEOTIDE SEQUENCE [LARGE SCALE GENOMIC DNA]</scope>
</reference>
<dbReference type="Gene3D" id="2.60.40.10">
    <property type="entry name" value="Immunoglobulins"/>
    <property type="match status" value="1"/>
</dbReference>
<gene>
    <name evidence="1" type="ORF">A3J30_00625</name>
</gene>
<dbReference type="Pfam" id="PF07610">
    <property type="entry name" value="DUF1573"/>
    <property type="match status" value="1"/>
</dbReference>
<protein>
    <recommendedName>
        <fullName evidence="3">DUF1573 domain-containing protein</fullName>
    </recommendedName>
</protein>
<dbReference type="InterPro" id="IPR013783">
    <property type="entry name" value="Ig-like_fold"/>
</dbReference>
<evidence type="ECO:0008006" key="3">
    <source>
        <dbReference type="Google" id="ProtNLM"/>
    </source>
</evidence>
<name>A0A1G2RSV7_9BACT</name>
<dbReference type="PANTHER" id="PTHR37833">
    <property type="entry name" value="LIPOPROTEIN-RELATED"/>
    <property type="match status" value="1"/>
</dbReference>
<dbReference type="PANTHER" id="PTHR37833:SF1">
    <property type="entry name" value="SIGNAL PEPTIDE PROTEIN"/>
    <property type="match status" value="1"/>
</dbReference>
<dbReference type="Proteomes" id="UP000178222">
    <property type="component" value="Unassembled WGS sequence"/>
</dbReference>
<evidence type="ECO:0000313" key="2">
    <source>
        <dbReference type="Proteomes" id="UP000178222"/>
    </source>
</evidence>
<accession>A0A1G2RSV7</accession>